<proteinExistence type="predicted"/>
<dbReference type="HOGENOM" id="CLU_104845_1_0_11"/>
<dbReference type="Proteomes" id="UP000009159">
    <property type="component" value="Chromosome"/>
</dbReference>
<accession>A1T4R5</accession>
<dbReference type="EMBL" id="CP000511">
    <property type="protein sequence ID" value="ABM12165.1"/>
    <property type="molecule type" value="Genomic_DNA"/>
</dbReference>
<dbReference type="Pfam" id="PF01042">
    <property type="entry name" value="Ribonuc_L-PSP"/>
    <property type="match status" value="1"/>
</dbReference>
<dbReference type="SUPFAM" id="SSF55298">
    <property type="entry name" value="YjgF-like"/>
    <property type="match status" value="1"/>
</dbReference>
<name>A1T4R5_MYCVP</name>
<dbReference type="AlphaFoldDB" id="A1T4R5"/>
<dbReference type="InterPro" id="IPR013813">
    <property type="entry name" value="Endoribo_LPSP/chorism_mut-like"/>
</dbReference>
<sequence>MSTEWTAPPPRGGDVSPPQGDCAPPPQGDYVPAVRHGDVAHSAGMTPRRDGVLVVSGVVGDTLSVDQARAAAAMAAGNALAAVRSVLPEAAGLRCLRMTVYIVCAPGFRELSAVADGASAALAAALGAAALPARSAIGVLALPSGAPVEVDLSVGLA</sequence>
<dbReference type="PANTHER" id="PTHR43760:SF1">
    <property type="entry name" value="ENDORIBONUCLEASE L-PSP_CHORISMATE MUTASE-LIKE DOMAIN-CONTAINING PROTEIN"/>
    <property type="match status" value="1"/>
</dbReference>
<reference evidence="2" key="1">
    <citation type="submission" date="2006-12" db="EMBL/GenBank/DDBJ databases">
        <title>Complete sequence of Mycobacterium vanbaalenii PYR-1.</title>
        <authorList>
            <consortium name="US DOE Joint Genome Institute"/>
            <person name="Copeland A."/>
            <person name="Lucas S."/>
            <person name="Lapidus A."/>
            <person name="Barry K."/>
            <person name="Detter J.C."/>
            <person name="Glavina del Rio T."/>
            <person name="Hammon N."/>
            <person name="Israni S."/>
            <person name="Dalin E."/>
            <person name="Tice H."/>
            <person name="Pitluck S."/>
            <person name="Singan V."/>
            <person name="Schmutz J."/>
            <person name="Larimer F."/>
            <person name="Land M."/>
            <person name="Hauser L."/>
            <person name="Kyrpides N."/>
            <person name="Anderson I.J."/>
            <person name="Miller C."/>
            <person name="Richardson P."/>
        </authorList>
    </citation>
    <scope>NUCLEOTIDE SEQUENCE [LARGE SCALE GENOMIC DNA]</scope>
    <source>
        <strain evidence="2">PYR-1</strain>
    </source>
</reference>
<feature type="region of interest" description="Disordered" evidence="1">
    <location>
        <begin position="1"/>
        <end position="29"/>
    </location>
</feature>
<protein>
    <submittedName>
        <fullName evidence="2">Endoribonuclease L-PSP</fullName>
    </submittedName>
</protein>
<dbReference type="KEGG" id="mva:Mvan_1331"/>
<evidence type="ECO:0000256" key="1">
    <source>
        <dbReference type="SAM" id="MobiDB-lite"/>
    </source>
</evidence>
<dbReference type="PANTHER" id="PTHR43760">
    <property type="entry name" value="ENDORIBONUCLEASE-RELATED"/>
    <property type="match status" value="1"/>
</dbReference>
<dbReference type="InterPro" id="IPR035959">
    <property type="entry name" value="RutC-like_sf"/>
</dbReference>
<dbReference type="CDD" id="cd02199">
    <property type="entry name" value="YjgF_YER057c_UK114_like_1"/>
    <property type="match status" value="1"/>
</dbReference>
<evidence type="ECO:0000313" key="3">
    <source>
        <dbReference type="Proteomes" id="UP000009159"/>
    </source>
</evidence>
<evidence type="ECO:0000313" key="2">
    <source>
        <dbReference type="EMBL" id="ABM12165.1"/>
    </source>
</evidence>
<organism evidence="2 3">
    <name type="scientific">Mycolicibacterium vanbaalenii (strain DSM 7251 / JCM 13017 / BCRC 16820 / KCTC 9966 / NRRL B-24157 / PYR-1)</name>
    <name type="common">Mycobacterium vanbaalenii</name>
    <dbReference type="NCBI Taxonomy" id="350058"/>
    <lineage>
        <taxon>Bacteria</taxon>
        <taxon>Bacillati</taxon>
        <taxon>Actinomycetota</taxon>
        <taxon>Actinomycetes</taxon>
        <taxon>Mycobacteriales</taxon>
        <taxon>Mycobacteriaceae</taxon>
        <taxon>Mycolicibacterium</taxon>
    </lineage>
</organism>
<gene>
    <name evidence="2" type="ordered locus">Mvan_1331</name>
</gene>
<keyword evidence="3" id="KW-1185">Reference proteome</keyword>
<dbReference type="eggNOG" id="COG0251">
    <property type="taxonomic scope" value="Bacteria"/>
</dbReference>
<dbReference type="Gene3D" id="3.30.1330.40">
    <property type="entry name" value="RutC-like"/>
    <property type="match status" value="1"/>
</dbReference>
<dbReference type="InterPro" id="IPR006175">
    <property type="entry name" value="YjgF/YER057c/UK114"/>
</dbReference>
<dbReference type="STRING" id="350058.Mvan_1331"/>